<name>A0ABU0RMI8_9ACTN</name>
<keyword evidence="3" id="KW-1185">Reference proteome</keyword>
<feature type="region of interest" description="Disordered" evidence="1">
    <location>
        <begin position="126"/>
        <end position="210"/>
    </location>
</feature>
<proteinExistence type="predicted"/>
<dbReference type="EMBL" id="JAUSZS010000004">
    <property type="protein sequence ID" value="MDQ0933202.1"/>
    <property type="molecule type" value="Genomic_DNA"/>
</dbReference>
<dbReference type="RefSeq" id="WP_307627046.1">
    <property type="nucleotide sequence ID" value="NZ_JAUSZS010000004.1"/>
</dbReference>
<protein>
    <recommendedName>
        <fullName evidence="4">DUF222 domain-containing protein</fullName>
    </recommendedName>
</protein>
<feature type="compositionally biased region" description="Polar residues" evidence="1">
    <location>
        <begin position="196"/>
        <end position="210"/>
    </location>
</feature>
<evidence type="ECO:0000256" key="1">
    <source>
        <dbReference type="SAM" id="MobiDB-lite"/>
    </source>
</evidence>
<comment type="caution">
    <text evidence="2">The sequence shown here is derived from an EMBL/GenBank/DDBJ whole genome shotgun (WGS) entry which is preliminary data.</text>
</comment>
<accession>A0ABU0RMI8</accession>
<organism evidence="2 3">
    <name type="scientific">Streptomyces turgidiscabies</name>
    <dbReference type="NCBI Taxonomy" id="85558"/>
    <lineage>
        <taxon>Bacteria</taxon>
        <taxon>Bacillati</taxon>
        <taxon>Actinomycetota</taxon>
        <taxon>Actinomycetes</taxon>
        <taxon>Kitasatosporales</taxon>
        <taxon>Streptomycetaceae</taxon>
        <taxon>Streptomyces</taxon>
    </lineage>
</organism>
<sequence length="210" mass="22178">MRGLGRAAVSMAQAVAVLGDHAELAIAGRLAGLAGTEAASAVDRLVRRQLLVNQQPLAFRRPLIAAAIERFLPVSTADTLHSRAARVLHETGAEKAEVAEHLVHTSPGIDAWAGEILHDAGVAAMAEGRPRTARSRGGTDSTPRSRGPGTSDRAEKTALRPTASRCSGRPEHPQSTKPNRRIKAVKGLACPHPSHGNGTRRSWISRTCSP</sequence>
<gene>
    <name evidence="2" type="ORF">QFZ49_003142</name>
</gene>
<reference evidence="2 3" key="1">
    <citation type="submission" date="2023-07" db="EMBL/GenBank/DDBJ databases">
        <title>Comparative genomics of wheat-associated soil bacteria to identify genetic determinants of phenazine resistance.</title>
        <authorList>
            <person name="Mouncey N."/>
        </authorList>
    </citation>
    <scope>NUCLEOTIDE SEQUENCE [LARGE SCALE GENOMIC DNA]</scope>
    <source>
        <strain evidence="2 3">W2I16</strain>
    </source>
</reference>
<evidence type="ECO:0008006" key="4">
    <source>
        <dbReference type="Google" id="ProtNLM"/>
    </source>
</evidence>
<dbReference type="Proteomes" id="UP001223072">
    <property type="component" value="Unassembled WGS sequence"/>
</dbReference>
<evidence type="ECO:0000313" key="2">
    <source>
        <dbReference type="EMBL" id="MDQ0933202.1"/>
    </source>
</evidence>
<evidence type="ECO:0000313" key="3">
    <source>
        <dbReference type="Proteomes" id="UP001223072"/>
    </source>
</evidence>